<dbReference type="PANTHER" id="PTHR40448">
    <property type="entry name" value="TWO-COMPONENT SENSOR HISTIDINE KINASE"/>
    <property type="match status" value="1"/>
</dbReference>
<dbReference type="InterPro" id="IPR036890">
    <property type="entry name" value="HATPase_C_sf"/>
</dbReference>
<dbReference type="RefSeq" id="WP_256132981.1">
    <property type="nucleotide sequence ID" value="NZ_JANFXK010000016.1"/>
</dbReference>
<keyword evidence="4" id="KW-1185">Reference proteome</keyword>
<dbReference type="Gene3D" id="3.30.565.10">
    <property type="entry name" value="Histidine kinase-like ATPase, C-terminal domain"/>
    <property type="match status" value="1"/>
</dbReference>
<evidence type="ECO:0000313" key="4">
    <source>
        <dbReference type="Proteomes" id="UP001524502"/>
    </source>
</evidence>
<feature type="transmembrane region" description="Helical" evidence="1">
    <location>
        <begin position="112"/>
        <end position="134"/>
    </location>
</feature>
<dbReference type="EMBL" id="JANFXK010000016">
    <property type="protein sequence ID" value="MCQ4637799.1"/>
    <property type="molecule type" value="Genomic_DNA"/>
</dbReference>
<comment type="caution">
    <text evidence="3">The sequence shown here is derived from an EMBL/GenBank/DDBJ whole genome shotgun (WGS) entry which is preliminary data.</text>
</comment>
<dbReference type="Proteomes" id="UP001524502">
    <property type="component" value="Unassembled WGS sequence"/>
</dbReference>
<dbReference type="Pfam" id="PF14501">
    <property type="entry name" value="HATPase_c_5"/>
    <property type="match status" value="1"/>
</dbReference>
<dbReference type="PANTHER" id="PTHR40448:SF1">
    <property type="entry name" value="TWO-COMPONENT SENSOR HISTIDINE KINASE"/>
    <property type="match status" value="1"/>
</dbReference>
<accession>A0ABT1RRH6</accession>
<evidence type="ECO:0000259" key="2">
    <source>
        <dbReference type="Pfam" id="PF14501"/>
    </source>
</evidence>
<reference evidence="3 4" key="1">
    <citation type="submission" date="2022-06" db="EMBL/GenBank/DDBJ databases">
        <title>Isolation of gut microbiota from human fecal samples.</title>
        <authorList>
            <person name="Pamer E.G."/>
            <person name="Barat B."/>
            <person name="Waligurski E."/>
            <person name="Medina S."/>
            <person name="Paddock L."/>
            <person name="Mostad J."/>
        </authorList>
    </citation>
    <scope>NUCLEOTIDE SEQUENCE [LARGE SCALE GENOMIC DNA]</scope>
    <source>
        <strain evidence="3 4">SL.3.17</strain>
    </source>
</reference>
<feature type="transmembrane region" description="Helical" evidence="1">
    <location>
        <begin position="146"/>
        <end position="166"/>
    </location>
</feature>
<feature type="transmembrane region" description="Helical" evidence="1">
    <location>
        <begin position="6"/>
        <end position="25"/>
    </location>
</feature>
<dbReference type="InterPro" id="IPR032834">
    <property type="entry name" value="NatK-like_C"/>
</dbReference>
<dbReference type="SUPFAM" id="SSF55874">
    <property type="entry name" value="ATPase domain of HSP90 chaperone/DNA topoisomerase II/histidine kinase"/>
    <property type="match status" value="1"/>
</dbReference>
<protein>
    <submittedName>
        <fullName evidence="3">GHKL domain-containing protein</fullName>
    </submittedName>
</protein>
<keyword evidence="1" id="KW-1133">Transmembrane helix</keyword>
<feature type="domain" description="Sensor histidine kinase NatK-like C-terminal" evidence="2">
    <location>
        <begin position="314"/>
        <end position="417"/>
    </location>
</feature>
<feature type="transmembrane region" description="Helical" evidence="1">
    <location>
        <begin position="85"/>
        <end position="106"/>
    </location>
</feature>
<sequence>MDGTIFNGIASLLEMLMLCGVLCILRRDYQKKGKIIITAVIMAVAATAADQLSIDINTGLNVFLITMIVFLCYRGRFLDVFFDTISSLMICQIFQLIVLFICNLISPSFLNHPMYIFSVLLLMTAVIYGVIKLVKLEALQLYYHRYKRVIWVVLLNFYIIQAAYMYNWNETNTVEESVFILVLLVIATNGFLAYNLLVSKRQEEIIQYHQKLFETKEAFIKQMAQKQHEFAKHIQLIHDLTESEDYEKTVEEIRRYTQELITERNENRSTLVYSGDSILSAFLMKKKETADKRNLQLSTIIKDPLPAMLCTQKELIEVVGNLLDNAMEAASDFVGAKRKIFFEIGEENEKSFLQTINYRPENSAIDQTQMMSRGYSTKEGTLRGYGLPNIRSIAEKYQGRLEIRMNDEVILIKVLFP</sequence>
<organism evidence="3 4">
    <name type="scientific">Anaerovorax odorimutans</name>
    <dbReference type="NCBI Taxonomy" id="109327"/>
    <lineage>
        <taxon>Bacteria</taxon>
        <taxon>Bacillati</taxon>
        <taxon>Bacillota</taxon>
        <taxon>Clostridia</taxon>
        <taxon>Peptostreptococcales</taxon>
        <taxon>Anaerovoracaceae</taxon>
        <taxon>Anaerovorax</taxon>
    </lineage>
</organism>
<proteinExistence type="predicted"/>
<keyword evidence="1" id="KW-0472">Membrane</keyword>
<feature type="transmembrane region" description="Helical" evidence="1">
    <location>
        <begin position="54"/>
        <end position="73"/>
    </location>
</feature>
<evidence type="ECO:0000313" key="3">
    <source>
        <dbReference type="EMBL" id="MCQ4637799.1"/>
    </source>
</evidence>
<name>A0ABT1RRH6_9FIRM</name>
<gene>
    <name evidence="3" type="ORF">NE619_13775</name>
</gene>
<evidence type="ECO:0000256" key="1">
    <source>
        <dbReference type="SAM" id="Phobius"/>
    </source>
</evidence>
<feature type="transmembrane region" description="Helical" evidence="1">
    <location>
        <begin position="178"/>
        <end position="197"/>
    </location>
</feature>
<keyword evidence="1" id="KW-0812">Transmembrane</keyword>
<feature type="transmembrane region" description="Helical" evidence="1">
    <location>
        <begin position="32"/>
        <end position="48"/>
    </location>
</feature>